<feature type="transmembrane region" description="Helical" evidence="7">
    <location>
        <begin position="73"/>
        <end position="92"/>
    </location>
</feature>
<feature type="transmembrane region" description="Helical" evidence="7">
    <location>
        <begin position="165"/>
        <end position="183"/>
    </location>
</feature>
<name>A0A380K6V0_9STRE</name>
<dbReference type="Gene3D" id="1.20.1250.20">
    <property type="entry name" value="MFS general substrate transporter like domains"/>
    <property type="match status" value="1"/>
</dbReference>
<proteinExistence type="inferred from homology"/>
<evidence type="ECO:0000313" key="10">
    <source>
        <dbReference type="Proteomes" id="UP000254924"/>
    </source>
</evidence>
<dbReference type="PANTHER" id="PTHR23514">
    <property type="entry name" value="BYPASS OF STOP CODON PROTEIN 6"/>
    <property type="match status" value="1"/>
</dbReference>
<feature type="transmembrane region" description="Helical" evidence="7">
    <location>
        <begin position="268"/>
        <end position="287"/>
    </location>
</feature>
<dbReference type="InterPro" id="IPR036259">
    <property type="entry name" value="MFS_trans_sf"/>
</dbReference>
<protein>
    <submittedName>
        <fullName evidence="9">Major facilitator superfamily protein</fullName>
    </submittedName>
</protein>
<feature type="transmembrane region" description="Helical" evidence="7">
    <location>
        <begin position="293"/>
        <end position="315"/>
    </location>
</feature>
<comment type="similarity">
    <text evidence="2">Belongs to the major facilitator superfamily.</text>
</comment>
<feature type="transmembrane region" description="Helical" evidence="7">
    <location>
        <begin position="327"/>
        <end position="349"/>
    </location>
</feature>
<dbReference type="PANTHER" id="PTHR23514:SF3">
    <property type="entry name" value="BYPASS OF STOP CODON PROTEIN 6"/>
    <property type="match status" value="1"/>
</dbReference>
<evidence type="ECO:0000259" key="8">
    <source>
        <dbReference type="PROSITE" id="PS50850"/>
    </source>
</evidence>
<evidence type="ECO:0000256" key="5">
    <source>
        <dbReference type="ARBA" id="ARBA00022989"/>
    </source>
</evidence>
<feature type="domain" description="Major facilitator superfamily (MFS) profile" evidence="8">
    <location>
        <begin position="1"/>
        <end position="384"/>
    </location>
</feature>
<dbReference type="PROSITE" id="PS50850">
    <property type="entry name" value="MFS"/>
    <property type="match status" value="1"/>
</dbReference>
<keyword evidence="5 7" id="KW-1133">Transmembrane helix</keyword>
<feature type="transmembrane region" description="Helical" evidence="7">
    <location>
        <begin position="141"/>
        <end position="159"/>
    </location>
</feature>
<evidence type="ECO:0000256" key="3">
    <source>
        <dbReference type="ARBA" id="ARBA00022448"/>
    </source>
</evidence>
<evidence type="ECO:0000256" key="4">
    <source>
        <dbReference type="ARBA" id="ARBA00022692"/>
    </source>
</evidence>
<comment type="subcellular location">
    <subcellularLocation>
        <location evidence="1">Cell membrane</location>
        <topology evidence="1">Multi-pass membrane protein</topology>
    </subcellularLocation>
</comment>
<feature type="transmembrane region" description="Helical" evidence="7">
    <location>
        <begin position="243"/>
        <end position="261"/>
    </location>
</feature>
<keyword evidence="3" id="KW-0813">Transport</keyword>
<dbReference type="EMBL" id="UHFN01000007">
    <property type="protein sequence ID" value="SUN59787.1"/>
    <property type="molecule type" value="Genomic_DNA"/>
</dbReference>
<keyword evidence="10" id="KW-1185">Reference proteome</keyword>
<evidence type="ECO:0000256" key="2">
    <source>
        <dbReference type="ARBA" id="ARBA00008335"/>
    </source>
</evidence>
<dbReference type="Pfam" id="PF07690">
    <property type="entry name" value="MFS_1"/>
    <property type="match status" value="1"/>
</dbReference>
<accession>A0A380K6V0</accession>
<evidence type="ECO:0000256" key="7">
    <source>
        <dbReference type="SAM" id="Phobius"/>
    </source>
</evidence>
<sequence>MKKHLEKLSILSLSLMLVSTFSPSSALPQMIAFFKTQGIAASRVEFLFSLSSFAVLAMLLVTPWLSRFMSEKAMIITGLLLVAFGGSLPVLVQDYALVYLSRIILGLGLGFINARAISIISENYRGAERMQMLGVRGSVEILGNAVLTAIVGLVLGFGWSTAFAIYLFALPILIFYLLCSPASQVKEAPKVTQKSKVRFTKRELSIIIALALLAGFAININSANTLRIPILVISLGLGSASQASFILSIMMLMGIVAGLFFGGLLKRFGVYLIVLSLLFLACGLTLISLAQNLLVMSLGAMISGFLYSIIVTTTFSLASEVVEESKIASATTLILVFCLLGGASASYVLELFVTISPSYPAQLVYAMMCLLLAMVVFIGQALLTYRRRATGK</sequence>
<dbReference type="GO" id="GO:0022857">
    <property type="term" value="F:transmembrane transporter activity"/>
    <property type="evidence" value="ECO:0007669"/>
    <property type="project" value="InterPro"/>
</dbReference>
<dbReference type="AlphaFoldDB" id="A0A380K6V0"/>
<reference evidence="9 10" key="1">
    <citation type="submission" date="2018-06" db="EMBL/GenBank/DDBJ databases">
        <authorList>
            <consortium name="Pathogen Informatics"/>
            <person name="Doyle S."/>
        </authorList>
    </citation>
    <scope>NUCLEOTIDE SEQUENCE [LARGE SCALE GENOMIC DNA]</scope>
    <source>
        <strain evidence="9 10">NCTC12224</strain>
    </source>
</reference>
<evidence type="ECO:0000256" key="1">
    <source>
        <dbReference type="ARBA" id="ARBA00004651"/>
    </source>
</evidence>
<keyword evidence="6 7" id="KW-0472">Membrane</keyword>
<feature type="transmembrane region" description="Helical" evidence="7">
    <location>
        <begin position="44"/>
        <end position="61"/>
    </location>
</feature>
<feature type="transmembrane region" description="Helical" evidence="7">
    <location>
        <begin position="361"/>
        <end position="383"/>
    </location>
</feature>
<dbReference type="InterPro" id="IPR020846">
    <property type="entry name" value="MFS_dom"/>
</dbReference>
<keyword evidence="4 7" id="KW-0812">Transmembrane</keyword>
<dbReference type="SUPFAM" id="SSF103473">
    <property type="entry name" value="MFS general substrate transporter"/>
    <property type="match status" value="1"/>
</dbReference>
<feature type="transmembrane region" description="Helical" evidence="7">
    <location>
        <begin position="98"/>
        <end position="120"/>
    </location>
</feature>
<dbReference type="OrthoDB" id="1650550at2"/>
<dbReference type="InterPro" id="IPR051788">
    <property type="entry name" value="MFS_Transporter"/>
</dbReference>
<dbReference type="Proteomes" id="UP000254924">
    <property type="component" value="Unassembled WGS sequence"/>
</dbReference>
<dbReference type="GO" id="GO:0005886">
    <property type="term" value="C:plasma membrane"/>
    <property type="evidence" value="ECO:0007669"/>
    <property type="project" value="UniProtKB-SubCell"/>
</dbReference>
<organism evidence="9 10">
    <name type="scientific">Streptococcus hyointestinalis</name>
    <dbReference type="NCBI Taxonomy" id="1337"/>
    <lineage>
        <taxon>Bacteria</taxon>
        <taxon>Bacillati</taxon>
        <taxon>Bacillota</taxon>
        <taxon>Bacilli</taxon>
        <taxon>Lactobacillales</taxon>
        <taxon>Streptococcaceae</taxon>
        <taxon>Streptococcus</taxon>
    </lineage>
</organism>
<evidence type="ECO:0000313" key="9">
    <source>
        <dbReference type="EMBL" id="SUN59787.1"/>
    </source>
</evidence>
<evidence type="ECO:0000256" key="6">
    <source>
        <dbReference type="ARBA" id="ARBA00023136"/>
    </source>
</evidence>
<feature type="transmembrane region" description="Helical" evidence="7">
    <location>
        <begin position="204"/>
        <end position="223"/>
    </location>
</feature>
<gene>
    <name evidence="9" type="ORF">NCTC12224_00571</name>
</gene>
<dbReference type="InterPro" id="IPR011701">
    <property type="entry name" value="MFS"/>
</dbReference>